<proteinExistence type="predicted"/>
<gene>
    <name evidence="2" type="ORF">GSLYS_00016250001</name>
</gene>
<sequence length="204" mass="22391">NLTSHIPDSENITSHLPESDNPDSRLPESDISSRHHVPDNPDMGILNFHSMDLAEWPESEESQSVRAVARCGTDDPCNAVVEAIKQVCWSACGQDTDSERKSSRNLASPGDVDFAAVSDSSKCNDLSNDADFSNEVESSPKVVERKIIEIQRVDAETNINFKPEVVEVALQTTDAVVENGDGVKKAIWWDKVQRLKDSCASVQP</sequence>
<name>A0AAV2I983_LYMST</name>
<evidence type="ECO:0000256" key="1">
    <source>
        <dbReference type="SAM" id="MobiDB-lite"/>
    </source>
</evidence>
<feature type="compositionally biased region" description="Basic and acidic residues" evidence="1">
    <location>
        <begin position="22"/>
        <end position="39"/>
    </location>
</feature>
<dbReference type="EMBL" id="CAXITT010000503">
    <property type="protein sequence ID" value="CAL1542716.1"/>
    <property type="molecule type" value="Genomic_DNA"/>
</dbReference>
<dbReference type="AlphaFoldDB" id="A0AAV2I983"/>
<protein>
    <submittedName>
        <fullName evidence="2">Uncharacterized protein</fullName>
    </submittedName>
</protein>
<feature type="non-terminal residue" evidence="2">
    <location>
        <position position="204"/>
    </location>
</feature>
<keyword evidence="3" id="KW-1185">Reference proteome</keyword>
<organism evidence="2 3">
    <name type="scientific">Lymnaea stagnalis</name>
    <name type="common">Great pond snail</name>
    <name type="synonym">Helix stagnalis</name>
    <dbReference type="NCBI Taxonomy" id="6523"/>
    <lineage>
        <taxon>Eukaryota</taxon>
        <taxon>Metazoa</taxon>
        <taxon>Spiralia</taxon>
        <taxon>Lophotrochozoa</taxon>
        <taxon>Mollusca</taxon>
        <taxon>Gastropoda</taxon>
        <taxon>Heterobranchia</taxon>
        <taxon>Euthyneura</taxon>
        <taxon>Panpulmonata</taxon>
        <taxon>Hygrophila</taxon>
        <taxon>Lymnaeoidea</taxon>
        <taxon>Lymnaeidae</taxon>
        <taxon>Lymnaea</taxon>
    </lineage>
</organism>
<feature type="region of interest" description="Disordered" evidence="1">
    <location>
        <begin position="1"/>
        <end position="43"/>
    </location>
</feature>
<dbReference type="Proteomes" id="UP001497497">
    <property type="component" value="Unassembled WGS sequence"/>
</dbReference>
<comment type="caution">
    <text evidence="2">The sequence shown here is derived from an EMBL/GenBank/DDBJ whole genome shotgun (WGS) entry which is preliminary data.</text>
</comment>
<evidence type="ECO:0000313" key="2">
    <source>
        <dbReference type="EMBL" id="CAL1542716.1"/>
    </source>
</evidence>
<feature type="non-terminal residue" evidence="2">
    <location>
        <position position="1"/>
    </location>
</feature>
<evidence type="ECO:0000313" key="3">
    <source>
        <dbReference type="Proteomes" id="UP001497497"/>
    </source>
</evidence>
<feature type="compositionally biased region" description="Polar residues" evidence="1">
    <location>
        <begin position="1"/>
        <end position="16"/>
    </location>
</feature>
<accession>A0AAV2I983</accession>
<reference evidence="2 3" key="1">
    <citation type="submission" date="2024-04" db="EMBL/GenBank/DDBJ databases">
        <authorList>
            <consortium name="Genoscope - CEA"/>
            <person name="William W."/>
        </authorList>
    </citation>
    <scope>NUCLEOTIDE SEQUENCE [LARGE SCALE GENOMIC DNA]</scope>
</reference>